<comment type="caution">
    <text evidence="1">The sequence shown here is derived from an EMBL/GenBank/DDBJ whole genome shotgun (WGS) entry which is preliminary data.</text>
</comment>
<dbReference type="Proteomes" id="UP000604475">
    <property type="component" value="Unassembled WGS sequence"/>
</dbReference>
<sequence length="441" mass="46678">MAQAQALVRKADGHEAAGRFDEASRLSLRALDLVRQLREREPDVHEHARMFGATAYTLGAKLAGAGRRAEAVAVLGEAEKAYESLPAASFPARDDWVADVRARRALGHAHRGARLSALEDLRAAFRQYRSHPMVPAEAVRTLGVAAQVQAACGDPGLALACAKRAVNLALTRRGPRLSVPTDGTFAYFLWASDVMRCVLAAQGEHEGAAAVEQVLVEIAGGPLPARMPTLLGDRLASDSPPDLTLTLTAALDAAEREGADVTAARRFVRRPRDEADPVLLPGDRADRPETAAVAAAHAVELTGLARRFAGQPAAAARLVVDAHHLFLVASEAQTLGMRYQFGDYGPHWATALLACCRQARADGDLVFAVDLGRWMVAVAERLMPFASVHPEVAALVVDCVRTDGQVLVDSGDVEAGRTALATAARIADRYGRTGGGPGAGE</sequence>
<proteinExistence type="predicted"/>
<dbReference type="RefSeq" id="WP_203004501.1">
    <property type="nucleotide sequence ID" value="NZ_JADWYU010000198.1"/>
</dbReference>
<dbReference type="EMBL" id="JAEACQ010000263">
    <property type="protein sequence ID" value="MBL7631238.1"/>
    <property type="molecule type" value="Genomic_DNA"/>
</dbReference>
<gene>
    <name evidence="1" type="ORF">I7412_29575</name>
</gene>
<reference evidence="1" key="1">
    <citation type="submission" date="2020-12" db="EMBL/GenBank/DDBJ databases">
        <title>Genomic characterization of non-nitrogen-fixing Frankia strains.</title>
        <authorList>
            <person name="Carlos-Shanley C."/>
            <person name="Guerra T."/>
            <person name="Hahn D."/>
        </authorList>
    </citation>
    <scope>NUCLEOTIDE SEQUENCE</scope>
    <source>
        <strain evidence="1">CN6</strain>
    </source>
</reference>
<organism evidence="1 2">
    <name type="scientific">Frankia nepalensis</name>
    <dbReference type="NCBI Taxonomy" id="1836974"/>
    <lineage>
        <taxon>Bacteria</taxon>
        <taxon>Bacillati</taxon>
        <taxon>Actinomycetota</taxon>
        <taxon>Actinomycetes</taxon>
        <taxon>Frankiales</taxon>
        <taxon>Frankiaceae</taxon>
        <taxon>Frankia</taxon>
    </lineage>
</organism>
<name>A0A937RR91_9ACTN</name>
<keyword evidence="2" id="KW-1185">Reference proteome</keyword>
<dbReference type="SUPFAM" id="SSF48452">
    <property type="entry name" value="TPR-like"/>
    <property type="match status" value="1"/>
</dbReference>
<dbReference type="Gene3D" id="1.25.40.10">
    <property type="entry name" value="Tetratricopeptide repeat domain"/>
    <property type="match status" value="1"/>
</dbReference>
<evidence type="ECO:0008006" key="3">
    <source>
        <dbReference type="Google" id="ProtNLM"/>
    </source>
</evidence>
<protein>
    <recommendedName>
        <fullName evidence="3">Tetratricopeptide repeat protein</fullName>
    </recommendedName>
</protein>
<dbReference type="AlphaFoldDB" id="A0A937RR91"/>
<dbReference type="InterPro" id="IPR011990">
    <property type="entry name" value="TPR-like_helical_dom_sf"/>
</dbReference>
<accession>A0A937RR91</accession>
<evidence type="ECO:0000313" key="2">
    <source>
        <dbReference type="Proteomes" id="UP000604475"/>
    </source>
</evidence>
<evidence type="ECO:0000313" key="1">
    <source>
        <dbReference type="EMBL" id="MBL7631238.1"/>
    </source>
</evidence>